<dbReference type="Proteomes" id="UP001163846">
    <property type="component" value="Unassembled WGS sequence"/>
</dbReference>
<name>A0AA38UBT9_9AGAR</name>
<feature type="signal peptide" evidence="2">
    <location>
        <begin position="1"/>
        <end position="18"/>
    </location>
</feature>
<evidence type="ECO:0000256" key="2">
    <source>
        <dbReference type="SAM" id="SignalP"/>
    </source>
</evidence>
<proteinExistence type="predicted"/>
<feature type="chain" id="PRO_5041390581" evidence="2">
    <location>
        <begin position="19"/>
        <end position="157"/>
    </location>
</feature>
<organism evidence="3 4">
    <name type="scientific">Lentinula raphanica</name>
    <dbReference type="NCBI Taxonomy" id="153919"/>
    <lineage>
        <taxon>Eukaryota</taxon>
        <taxon>Fungi</taxon>
        <taxon>Dikarya</taxon>
        <taxon>Basidiomycota</taxon>
        <taxon>Agaricomycotina</taxon>
        <taxon>Agaricomycetes</taxon>
        <taxon>Agaricomycetidae</taxon>
        <taxon>Agaricales</taxon>
        <taxon>Marasmiineae</taxon>
        <taxon>Omphalotaceae</taxon>
        <taxon>Lentinula</taxon>
    </lineage>
</organism>
<feature type="region of interest" description="Disordered" evidence="1">
    <location>
        <begin position="26"/>
        <end position="49"/>
    </location>
</feature>
<gene>
    <name evidence="3" type="ORF">F5878DRAFT_286301</name>
</gene>
<comment type="caution">
    <text evidence="3">The sequence shown here is derived from an EMBL/GenBank/DDBJ whole genome shotgun (WGS) entry which is preliminary data.</text>
</comment>
<dbReference type="EMBL" id="MU806362">
    <property type="protein sequence ID" value="KAJ3835950.1"/>
    <property type="molecule type" value="Genomic_DNA"/>
</dbReference>
<dbReference type="AlphaFoldDB" id="A0AA38UBT9"/>
<evidence type="ECO:0000313" key="3">
    <source>
        <dbReference type="EMBL" id="KAJ3835950.1"/>
    </source>
</evidence>
<protein>
    <submittedName>
        <fullName evidence="3">Uncharacterized protein</fullName>
    </submittedName>
</protein>
<evidence type="ECO:0000256" key="1">
    <source>
        <dbReference type="SAM" id="MobiDB-lite"/>
    </source>
</evidence>
<keyword evidence="4" id="KW-1185">Reference proteome</keyword>
<feature type="compositionally biased region" description="Low complexity" evidence="1">
    <location>
        <begin position="26"/>
        <end position="41"/>
    </location>
</feature>
<reference evidence="3" key="1">
    <citation type="submission" date="2022-08" db="EMBL/GenBank/DDBJ databases">
        <authorList>
            <consortium name="DOE Joint Genome Institute"/>
            <person name="Min B."/>
            <person name="Riley R."/>
            <person name="Sierra-Patev S."/>
            <person name="Naranjo-Ortiz M."/>
            <person name="Looney B."/>
            <person name="Konkel Z."/>
            <person name="Slot J.C."/>
            <person name="Sakamoto Y."/>
            <person name="Steenwyk J.L."/>
            <person name="Rokas A."/>
            <person name="Carro J."/>
            <person name="Camarero S."/>
            <person name="Ferreira P."/>
            <person name="Molpeceres G."/>
            <person name="Ruiz-Duenas F.J."/>
            <person name="Serrano A."/>
            <person name="Henrissat B."/>
            <person name="Drula E."/>
            <person name="Hughes K.W."/>
            <person name="Mata J.L."/>
            <person name="Ishikawa N.K."/>
            <person name="Vargas-Isla R."/>
            <person name="Ushijima S."/>
            <person name="Smith C.A."/>
            <person name="Ahrendt S."/>
            <person name="Andreopoulos W."/>
            <person name="He G."/>
            <person name="Labutti K."/>
            <person name="Lipzen A."/>
            <person name="Ng V."/>
            <person name="Sandor L."/>
            <person name="Barry K."/>
            <person name="Martinez A.T."/>
            <person name="Xiao Y."/>
            <person name="Gibbons J.G."/>
            <person name="Terashima K."/>
            <person name="Hibbett D.S."/>
            <person name="Grigoriev I.V."/>
        </authorList>
    </citation>
    <scope>NUCLEOTIDE SEQUENCE</scope>
    <source>
        <strain evidence="3">TFB9207</strain>
    </source>
</reference>
<sequence>MHFNILYPLFILFAVVHAAPSGVAPSSAGLNQGSGQAASSGHSDDSALFQKTGTPYEQYEVLVKYHTEGERAPGWATENLNTLFFHNPFFNFLAGFGPQTHYTMIGEPHVDPVSSDIEFQTVDRTGPRFEVKMNKDKTYDEYSVYDLRTGKRILGKP</sequence>
<keyword evidence="2" id="KW-0732">Signal</keyword>
<accession>A0AA38UBT9</accession>
<evidence type="ECO:0000313" key="4">
    <source>
        <dbReference type="Proteomes" id="UP001163846"/>
    </source>
</evidence>